<sequence length="63" mass="7439">MRMIMNDPEQSVLNFLSLSEFFDKDLFAFFSSLSFRFRLSCYLTSENNKISLKETFKLDPGKI</sequence>
<reference evidence="1 2" key="1">
    <citation type="journal article" date="2018" name="Nat. Biotechnol.">
        <title>A standardized bacterial taxonomy based on genome phylogeny substantially revises the tree of life.</title>
        <authorList>
            <person name="Parks D.H."/>
            <person name="Chuvochina M."/>
            <person name="Waite D.W."/>
            <person name="Rinke C."/>
            <person name="Skarshewski A."/>
            <person name="Chaumeil P.A."/>
            <person name="Hugenholtz P."/>
        </authorList>
    </citation>
    <scope>NUCLEOTIDE SEQUENCE [LARGE SCALE GENOMIC DNA]</scope>
    <source>
        <strain evidence="1">UBA11482</strain>
    </source>
</reference>
<organism evidence="1 2">
    <name type="scientific">Coprobacter fastidiosus</name>
    <dbReference type="NCBI Taxonomy" id="1099853"/>
    <lineage>
        <taxon>Bacteria</taxon>
        <taxon>Pseudomonadati</taxon>
        <taxon>Bacteroidota</taxon>
        <taxon>Bacteroidia</taxon>
        <taxon>Bacteroidales</taxon>
        <taxon>Barnesiellaceae</taxon>
        <taxon>Coprobacter</taxon>
    </lineage>
</organism>
<gene>
    <name evidence="1" type="ORF">DDY73_00070</name>
</gene>
<protein>
    <submittedName>
        <fullName evidence="1">Uncharacterized protein</fullName>
    </submittedName>
</protein>
<name>A0A354LYN8_9BACT</name>
<dbReference type="Proteomes" id="UP000262954">
    <property type="component" value="Unassembled WGS sequence"/>
</dbReference>
<evidence type="ECO:0000313" key="1">
    <source>
        <dbReference type="EMBL" id="HBJ07377.1"/>
    </source>
</evidence>
<dbReference type="EMBL" id="DNWC01000002">
    <property type="protein sequence ID" value="HBJ07377.1"/>
    <property type="molecule type" value="Genomic_DNA"/>
</dbReference>
<accession>A0A354LYN8</accession>
<comment type="caution">
    <text evidence="1">The sequence shown here is derived from an EMBL/GenBank/DDBJ whole genome shotgun (WGS) entry which is preliminary data.</text>
</comment>
<evidence type="ECO:0000313" key="2">
    <source>
        <dbReference type="Proteomes" id="UP000262954"/>
    </source>
</evidence>
<proteinExistence type="predicted"/>
<dbReference type="AlphaFoldDB" id="A0A354LYN8"/>